<dbReference type="GO" id="GO:0004370">
    <property type="term" value="F:glycerol kinase activity"/>
    <property type="evidence" value="ECO:0007669"/>
    <property type="project" value="TreeGrafter"/>
</dbReference>
<name>A0A640S5B0_9ACTN</name>
<dbReference type="AlphaFoldDB" id="A0A640S5B0"/>
<dbReference type="InterPro" id="IPR018484">
    <property type="entry name" value="FGGY_N"/>
</dbReference>
<dbReference type="SUPFAM" id="SSF53067">
    <property type="entry name" value="Actin-like ATPase domain"/>
    <property type="match status" value="2"/>
</dbReference>
<protein>
    <recommendedName>
        <fullName evidence="4">ATP:glycerol 3-phosphotransferase</fullName>
    </recommendedName>
</protein>
<dbReference type="GO" id="GO:0005829">
    <property type="term" value="C:cytosol"/>
    <property type="evidence" value="ECO:0007669"/>
    <property type="project" value="TreeGrafter"/>
</dbReference>
<reference evidence="6 7" key="1">
    <citation type="submission" date="2019-12" db="EMBL/GenBank/DDBJ databases">
        <title>Whole genome shotgun sequence of Streptomyces caniferus NBRC 15389.</title>
        <authorList>
            <person name="Ichikawa N."/>
            <person name="Kimura A."/>
            <person name="Kitahashi Y."/>
            <person name="Komaki H."/>
            <person name="Tamura T."/>
        </authorList>
    </citation>
    <scope>NUCLEOTIDE SEQUENCE [LARGE SCALE GENOMIC DNA]</scope>
    <source>
        <strain evidence="6 7">NBRC 15389</strain>
    </source>
</reference>
<proteinExistence type="inferred from homology"/>
<comment type="similarity">
    <text evidence="1">Belongs to the FGGY kinase family.</text>
</comment>
<accession>A0A640S5B0</accession>
<evidence type="ECO:0000256" key="3">
    <source>
        <dbReference type="ARBA" id="ARBA00022777"/>
    </source>
</evidence>
<keyword evidence="3" id="KW-0418">Kinase</keyword>
<dbReference type="Pfam" id="PF00370">
    <property type="entry name" value="FGGY_N"/>
    <property type="match status" value="1"/>
</dbReference>
<evidence type="ECO:0000256" key="1">
    <source>
        <dbReference type="ARBA" id="ARBA00009156"/>
    </source>
</evidence>
<keyword evidence="2" id="KW-0808">Transferase</keyword>
<dbReference type="InterPro" id="IPR018483">
    <property type="entry name" value="Carb_kinase_FGGY_CS"/>
</dbReference>
<dbReference type="GO" id="GO:0019563">
    <property type="term" value="P:glycerol catabolic process"/>
    <property type="evidence" value="ECO:0007669"/>
    <property type="project" value="TreeGrafter"/>
</dbReference>
<evidence type="ECO:0000313" key="6">
    <source>
        <dbReference type="EMBL" id="GFE06197.1"/>
    </source>
</evidence>
<organism evidence="6 7">
    <name type="scientific">Streptomyces caniferus</name>
    <dbReference type="NCBI Taxonomy" id="285557"/>
    <lineage>
        <taxon>Bacteria</taxon>
        <taxon>Bacillati</taxon>
        <taxon>Actinomycetota</taxon>
        <taxon>Actinomycetes</taxon>
        <taxon>Kitasatosporales</taxon>
        <taxon>Streptomycetaceae</taxon>
        <taxon>Streptomyces</taxon>
    </lineage>
</organism>
<dbReference type="PANTHER" id="PTHR10196">
    <property type="entry name" value="SUGAR KINASE"/>
    <property type="match status" value="1"/>
</dbReference>
<sequence>MEHDASEIWTNVEEVVADALDKVGITRGLRAIGVTNQRETTVLWDKKTGEPVHNAIVWQDTRTDALCKELGGNVGQDRFRHATGLPLTSYFSGPKIRWLLDNVAGLRERAERGEILFGTMDSWVIWNLTGGPSCGVHVTNASRTMLMNLHALEWDERLLAVTDIPAAILPRIRSSAEVYGMAGGALYGVPVASALGDQQAALFGQTCFSESEAKATYGTGTFLLMNTGRRPVHSHSGLLTTVGHRIGRRAPVYPLEAPSRSPARWSSGCAISWA</sequence>
<dbReference type="InterPro" id="IPR043129">
    <property type="entry name" value="ATPase_NBD"/>
</dbReference>
<dbReference type="PROSITE" id="PS00933">
    <property type="entry name" value="FGGY_KINASES_1"/>
    <property type="match status" value="1"/>
</dbReference>
<feature type="domain" description="Carbohydrate kinase FGGY N-terminal" evidence="5">
    <location>
        <begin position="2"/>
        <end position="204"/>
    </location>
</feature>
<dbReference type="PANTHER" id="PTHR10196:SF69">
    <property type="entry name" value="GLYCEROL KINASE"/>
    <property type="match status" value="1"/>
</dbReference>
<comment type="caution">
    <text evidence="6">The sequence shown here is derived from an EMBL/GenBank/DDBJ whole genome shotgun (WGS) entry which is preliminary data.</text>
</comment>
<evidence type="ECO:0000259" key="5">
    <source>
        <dbReference type="Pfam" id="PF00370"/>
    </source>
</evidence>
<evidence type="ECO:0000256" key="2">
    <source>
        <dbReference type="ARBA" id="ARBA00022679"/>
    </source>
</evidence>
<dbReference type="Proteomes" id="UP000435837">
    <property type="component" value="Unassembled WGS sequence"/>
</dbReference>
<gene>
    <name evidence="6" type="ORF">Scani_24650</name>
</gene>
<evidence type="ECO:0000256" key="4">
    <source>
        <dbReference type="ARBA" id="ARBA00043149"/>
    </source>
</evidence>
<dbReference type="Gene3D" id="3.30.420.40">
    <property type="match status" value="2"/>
</dbReference>
<dbReference type="EMBL" id="BLIN01000003">
    <property type="protein sequence ID" value="GFE06197.1"/>
    <property type="molecule type" value="Genomic_DNA"/>
</dbReference>
<evidence type="ECO:0000313" key="7">
    <source>
        <dbReference type="Proteomes" id="UP000435837"/>
    </source>
</evidence>